<feature type="transmembrane region" description="Helical" evidence="1">
    <location>
        <begin position="44"/>
        <end position="64"/>
    </location>
</feature>
<name>A0A069DSN0_9HEMI</name>
<keyword evidence="1" id="KW-0812">Transmembrane</keyword>
<dbReference type="AlphaFoldDB" id="A0A069DSN0"/>
<sequence length="353" mass="41342">GVVPWSLFLWMVWLILHTIYKKCFQMLLQKIKVDENDQQRLVKIYWSLVFTAITIPFALQNLSLTPHDIKERFKTILENNVYSWYNNNNNPSIQMKLSYVLLTGFYLNSVCEISIEKGFKNIDFFHSELLTIFFVSTFPTRCVLYGIAVTTLVNVVRCLLEFCRFLACISSIVKSKLLRQLALIMLIVHTLIWGTVFLHILPKYFLFLAIRKLKQKNDVTYMSVFSLLNFSLWGFYLIEIYKSPISYIITNYVYGKKSNFDDILFSSNNKVNEEFDQQDIDFIEPLSCSISTKDSKIRENKHTKENLLALYQTVKCVIRVKRKLKRIREKLKVSHAESNSKDSKNVISSCSSN</sequence>
<feature type="transmembrane region" description="Helical" evidence="1">
    <location>
        <begin position="143"/>
        <end position="160"/>
    </location>
</feature>
<reference evidence="2" key="1">
    <citation type="journal article" date="2015" name="J. Med. Entomol.">
        <title>A Deep Insight Into the Sialotranscriptome of the Chagas Disease Vector, Panstrongylus megistus (Hemiptera: Heteroptera).</title>
        <authorList>
            <person name="Ribeiro J.M."/>
            <person name="Schwarz A."/>
            <person name="Francischetti I.M."/>
        </authorList>
    </citation>
    <scope>NUCLEOTIDE SEQUENCE</scope>
    <source>
        <tissue evidence="2">Salivary glands</tissue>
    </source>
</reference>
<evidence type="ECO:0000313" key="2">
    <source>
        <dbReference type="EMBL" id="JAC86925.1"/>
    </source>
</evidence>
<evidence type="ECO:0000256" key="1">
    <source>
        <dbReference type="SAM" id="Phobius"/>
    </source>
</evidence>
<dbReference type="EMBL" id="GBGD01001964">
    <property type="protein sequence ID" value="JAC86925.1"/>
    <property type="molecule type" value="mRNA"/>
</dbReference>
<feature type="transmembrane region" description="Helical" evidence="1">
    <location>
        <begin position="181"/>
        <end position="201"/>
    </location>
</feature>
<feature type="transmembrane region" description="Helical" evidence="1">
    <location>
        <begin position="6"/>
        <end position="23"/>
    </location>
</feature>
<organism evidence="2">
    <name type="scientific">Panstrongylus megistus</name>
    <dbReference type="NCBI Taxonomy" id="65343"/>
    <lineage>
        <taxon>Eukaryota</taxon>
        <taxon>Metazoa</taxon>
        <taxon>Ecdysozoa</taxon>
        <taxon>Arthropoda</taxon>
        <taxon>Hexapoda</taxon>
        <taxon>Insecta</taxon>
        <taxon>Pterygota</taxon>
        <taxon>Neoptera</taxon>
        <taxon>Paraneoptera</taxon>
        <taxon>Hemiptera</taxon>
        <taxon>Heteroptera</taxon>
        <taxon>Panheteroptera</taxon>
        <taxon>Cimicomorpha</taxon>
        <taxon>Reduviidae</taxon>
        <taxon>Triatominae</taxon>
        <taxon>Panstrongylus</taxon>
    </lineage>
</organism>
<keyword evidence="1" id="KW-1133">Transmembrane helix</keyword>
<feature type="transmembrane region" description="Helical" evidence="1">
    <location>
        <begin position="221"/>
        <end position="238"/>
    </location>
</feature>
<protein>
    <submittedName>
        <fullName evidence="2">Putative membrane protein</fullName>
    </submittedName>
</protein>
<accession>A0A069DSN0</accession>
<keyword evidence="1" id="KW-0472">Membrane</keyword>
<feature type="non-terminal residue" evidence="2">
    <location>
        <position position="1"/>
    </location>
</feature>
<proteinExistence type="evidence at transcript level"/>